<proteinExistence type="predicted"/>
<dbReference type="AlphaFoldDB" id="A0A9I9DJJ2"/>
<dbReference type="EnsemblPlants" id="MELO3C018882.2.1">
    <property type="protein sequence ID" value="MELO3C018882.2.1"/>
    <property type="gene ID" value="MELO3C018882.2"/>
</dbReference>
<organism evidence="1">
    <name type="scientific">Cucumis melo</name>
    <name type="common">Muskmelon</name>
    <dbReference type="NCBI Taxonomy" id="3656"/>
    <lineage>
        <taxon>Eukaryota</taxon>
        <taxon>Viridiplantae</taxon>
        <taxon>Streptophyta</taxon>
        <taxon>Embryophyta</taxon>
        <taxon>Tracheophyta</taxon>
        <taxon>Spermatophyta</taxon>
        <taxon>Magnoliopsida</taxon>
        <taxon>eudicotyledons</taxon>
        <taxon>Gunneridae</taxon>
        <taxon>Pentapetalae</taxon>
        <taxon>rosids</taxon>
        <taxon>fabids</taxon>
        <taxon>Cucurbitales</taxon>
        <taxon>Cucurbitaceae</taxon>
        <taxon>Benincaseae</taxon>
        <taxon>Cucumis</taxon>
    </lineage>
</organism>
<evidence type="ECO:0000313" key="1">
    <source>
        <dbReference type="EnsemblPlants" id="MELO3C018882.2.1"/>
    </source>
</evidence>
<protein>
    <submittedName>
        <fullName evidence="1">Uncharacterized protein</fullName>
    </submittedName>
</protein>
<reference evidence="1" key="1">
    <citation type="submission" date="2023-03" db="UniProtKB">
        <authorList>
            <consortium name="EnsemblPlants"/>
        </authorList>
    </citation>
    <scope>IDENTIFICATION</scope>
</reference>
<dbReference type="Gramene" id="MELO3C018882.2.1">
    <property type="protein sequence ID" value="MELO3C018882.2.1"/>
    <property type="gene ID" value="MELO3C018882.2"/>
</dbReference>
<name>A0A9I9DJJ2_CUCME</name>
<accession>A0A9I9DJJ2</accession>
<sequence length="89" mass="9481">MRNSKKLRRKVPVKLTMLRATIMEEPILETLPNASTVATEVVANAFATVASGAASFACGAAIVDGKPQAKPKNNAHVIVLTLNKMGFIF</sequence>